<dbReference type="EMBL" id="AP022610">
    <property type="protein sequence ID" value="BBZ27225.1"/>
    <property type="molecule type" value="Genomic_DNA"/>
</dbReference>
<dbReference type="KEGG" id="mmag:MMAD_15200"/>
<protein>
    <submittedName>
        <fullName evidence="2">Uncharacterized protein</fullName>
    </submittedName>
</protein>
<gene>
    <name evidence="2" type="ORF">MMAD_15200</name>
</gene>
<evidence type="ECO:0000256" key="1">
    <source>
        <dbReference type="SAM" id="MobiDB-lite"/>
    </source>
</evidence>
<proteinExistence type="predicted"/>
<reference evidence="2 3" key="1">
    <citation type="journal article" date="2019" name="Emerg. Microbes Infect.">
        <title>Comprehensive subspecies identification of 175 nontuberculous mycobacteria species based on 7547 genomic profiles.</title>
        <authorList>
            <person name="Matsumoto Y."/>
            <person name="Kinjo T."/>
            <person name="Motooka D."/>
            <person name="Nabeya D."/>
            <person name="Jung N."/>
            <person name="Uechi K."/>
            <person name="Horii T."/>
            <person name="Iida T."/>
            <person name="Fujita J."/>
            <person name="Nakamura S."/>
        </authorList>
    </citation>
    <scope>NUCLEOTIDE SEQUENCE [LARGE SCALE GENOMIC DNA]</scope>
    <source>
        <strain evidence="2 3">JCM 13574</strain>
    </source>
</reference>
<accession>A0A7I7XD11</accession>
<evidence type="ECO:0000313" key="2">
    <source>
        <dbReference type="EMBL" id="BBZ27225.1"/>
    </source>
</evidence>
<dbReference type="Proteomes" id="UP000466517">
    <property type="component" value="Chromosome"/>
</dbReference>
<feature type="region of interest" description="Disordered" evidence="1">
    <location>
        <begin position="20"/>
        <end position="50"/>
    </location>
</feature>
<dbReference type="InterPro" id="IPR058090">
    <property type="entry name" value="bL37_actino"/>
</dbReference>
<dbReference type="Pfam" id="PF26427">
    <property type="entry name" value="HR_L37"/>
    <property type="match status" value="1"/>
</dbReference>
<dbReference type="AlphaFoldDB" id="A0A7I7XD11"/>
<sequence length="50" mass="6071">MQWRERERMTGKQLTHWRTIMAKRGRKKRDRKHTKANHGKRPNCGSKAVK</sequence>
<keyword evidence="3" id="KW-1185">Reference proteome</keyword>
<name>A0A7I7XD11_9MYCO</name>
<feature type="compositionally biased region" description="Basic residues" evidence="1">
    <location>
        <begin position="21"/>
        <end position="41"/>
    </location>
</feature>
<evidence type="ECO:0000313" key="3">
    <source>
        <dbReference type="Proteomes" id="UP000466517"/>
    </source>
</evidence>
<organism evidence="2 3">
    <name type="scientific">Mycolicibacterium madagascariense</name>
    <dbReference type="NCBI Taxonomy" id="212765"/>
    <lineage>
        <taxon>Bacteria</taxon>
        <taxon>Bacillati</taxon>
        <taxon>Actinomycetota</taxon>
        <taxon>Actinomycetes</taxon>
        <taxon>Mycobacteriales</taxon>
        <taxon>Mycobacteriaceae</taxon>
        <taxon>Mycolicibacterium</taxon>
    </lineage>
</organism>
<dbReference type="NCBIfam" id="NF047428">
    <property type="entry name" value="ribo_Myco_bL37"/>
    <property type="match status" value="1"/>
</dbReference>